<evidence type="ECO:0000259" key="6">
    <source>
        <dbReference type="PROSITE" id="PS50011"/>
    </source>
</evidence>
<reference evidence="7 8" key="1">
    <citation type="submission" date="2018-01" db="EMBL/GenBank/DDBJ databases">
        <title>Comparison of the Chinese Bamboo Partridge and Red Junglefowl genome sequences highlights the importance of demography in genome evolution.</title>
        <authorList>
            <person name="Tiley G.P."/>
            <person name="Kimball R.T."/>
            <person name="Braun E.L."/>
            <person name="Burleigh J.G."/>
        </authorList>
    </citation>
    <scope>NUCLEOTIDE SEQUENCE [LARGE SCALE GENOMIC DNA]</scope>
    <source>
        <strain evidence="7">RTK389</strain>
        <tissue evidence="7">Blood</tissue>
    </source>
</reference>
<dbReference type="SUPFAM" id="SSF56112">
    <property type="entry name" value="Protein kinase-like (PK-like)"/>
    <property type="match status" value="1"/>
</dbReference>
<dbReference type="AlphaFoldDB" id="A0A2P4SZU8"/>
<dbReference type="PANTHER" id="PTHR24351">
    <property type="entry name" value="RIBOSOMAL PROTEIN S6 KINASE"/>
    <property type="match status" value="1"/>
</dbReference>
<protein>
    <recommendedName>
        <fullName evidence="6">Protein kinase domain-containing protein</fullName>
    </recommendedName>
</protein>
<accession>A0A2P4SZU8</accession>
<organism evidence="7 8">
    <name type="scientific">Bambusicola thoracicus</name>
    <name type="common">Chinese bamboo-partridge</name>
    <name type="synonym">Perdix thoracica</name>
    <dbReference type="NCBI Taxonomy" id="9083"/>
    <lineage>
        <taxon>Eukaryota</taxon>
        <taxon>Metazoa</taxon>
        <taxon>Chordata</taxon>
        <taxon>Craniata</taxon>
        <taxon>Vertebrata</taxon>
        <taxon>Euteleostomi</taxon>
        <taxon>Archelosauria</taxon>
        <taxon>Archosauria</taxon>
        <taxon>Dinosauria</taxon>
        <taxon>Saurischia</taxon>
        <taxon>Theropoda</taxon>
        <taxon>Coelurosauria</taxon>
        <taxon>Aves</taxon>
        <taxon>Neognathae</taxon>
        <taxon>Galloanserae</taxon>
        <taxon>Galliformes</taxon>
        <taxon>Phasianidae</taxon>
        <taxon>Perdicinae</taxon>
        <taxon>Bambusicola</taxon>
    </lineage>
</organism>
<keyword evidence="1" id="KW-0723">Serine/threonine-protein kinase</keyword>
<dbReference type="InterPro" id="IPR011009">
    <property type="entry name" value="Kinase-like_dom_sf"/>
</dbReference>
<evidence type="ECO:0000313" key="7">
    <source>
        <dbReference type="EMBL" id="POI29637.1"/>
    </source>
</evidence>
<dbReference type="OrthoDB" id="10047816at2759"/>
<evidence type="ECO:0000256" key="2">
    <source>
        <dbReference type="ARBA" id="ARBA00022679"/>
    </source>
</evidence>
<gene>
    <name evidence="7" type="ORF">CIB84_006613</name>
</gene>
<evidence type="ECO:0000256" key="4">
    <source>
        <dbReference type="ARBA" id="ARBA00022777"/>
    </source>
</evidence>
<feature type="non-terminal residue" evidence="7">
    <location>
        <position position="145"/>
    </location>
</feature>
<dbReference type="PROSITE" id="PS50011">
    <property type="entry name" value="PROTEIN_KINASE_DOM"/>
    <property type="match status" value="1"/>
</dbReference>
<dbReference type="Proteomes" id="UP000237246">
    <property type="component" value="Unassembled WGS sequence"/>
</dbReference>
<dbReference type="Gene3D" id="1.10.510.10">
    <property type="entry name" value="Transferase(Phosphotransferase) domain 1"/>
    <property type="match status" value="1"/>
</dbReference>
<dbReference type="EMBL" id="PPHD01014548">
    <property type="protein sequence ID" value="POI29637.1"/>
    <property type="molecule type" value="Genomic_DNA"/>
</dbReference>
<dbReference type="GO" id="GO:0005524">
    <property type="term" value="F:ATP binding"/>
    <property type="evidence" value="ECO:0007669"/>
    <property type="project" value="UniProtKB-KW"/>
</dbReference>
<dbReference type="Pfam" id="PF00069">
    <property type="entry name" value="Pkinase"/>
    <property type="match status" value="1"/>
</dbReference>
<evidence type="ECO:0000313" key="8">
    <source>
        <dbReference type="Proteomes" id="UP000237246"/>
    </source>
</evidence>
<keyword evidence="5" id="KW-0067">ATP-binding</keyword>
<keyword evidence="8" id="KW-1185">Reference proteome</keyword>
<proteinExistence type="predicted"/>
<evidence type="ECO:0000256" key="5">
    <source>
        <dbReference type="ARBA" id="ARBA00022840"/>
    </source>
</evidence>
<keyword evidence="2" id="KW-0808">Transferase</keyword>
<keyword evidence="4" id="KW-0418">Kinase</keyword>
<sequence>MLMQSISKQPDFHFEIIDEWDQAGFRFQLSHRSSHWDLKLDNVLLDHEGHCKLADFGMCKEGIHDGITTATFCGTPDYIAPEILQEMLYGPDVDWWAMGVLLYEMLCGHAPFEAENEDDLFEAILNDEVVYPTWLQQDAVAILKA</sequence>
<feature type="domain" description="Protein kinase" evidence="6">
    <location>
        <begin position="1"/>
        <end position="145"/>
    </location>
</feature>
<keyword evidence="3" id="KW-0547">Nucleotide-binding</keyword>
<name>A0A2P4SZU8_BAMTH</name>
<dbReference type="GO" id="GO:0004674">
    <property type="term" value="F:protein serine/threonine kinase activity"/>
    <property type="evidence" value="ECO:0007669"/>
    <property type="project" value="UniProtKB-KW"/>
</dbReference>
<dbReference type="SMART" id="SM00220">
    <property type="entry name" value="S_TKc"/>
    <property type="match status" value="1"/>
</dbReference>
<evidence type="ECO:0000256" key="1">
    <source>
        <dbReference type="ARBA" id="ARBA00022527"/>
    </source>
</evidence>
<evidence type="ECO:0000256" key="3">
    <source>
        <dbReference type="ARBA" id="ARBA00022741"/>
    </source>
</evidence>
<dbReference type="InterPro" id="IPR000719">
    <property type="entry name" value="Prot_kinase_dom"/>
</dbReference>
<comment type="caution">
    <text evidence="7">The sequence shown here is derived from an EMBL/GenBank/DDBJ whole genome shotgun (WGS) entry which is preliminary data.</text>
</comment>